<organism evidence="7 8">
    <name type="scientific">Candidatus Uhrbacteria bacterium RIFCSPHIGHO2_02_FULL_53_13</name>
    <dbReference type="NCBI Taxonomy" id="1802389"/>
    <lineage>
        <taxon>Bacteria</taxon>
        <taxon>Candidatus Uhriibacteriota</taxon>
    </lineage>
</organism>
<dbReference type="STRING" id="1802389.A3C17_04025"/>
<keyword evidence="3" id="KW-0808">Transferase</keyword>
<evidence type="ECO:0000259" key="6">
    <source>
        <dbReference type="Pfam" id="PF00483"/>
    </source>
</evidence>
<reference evidence="7 8" key="1">
    <citation type="journal article" date="2016" name="Nat. Commun.">
        <title>Thousands of microbial genomes shed light on interconnected biogeochemical processes in an aquifer system.</title>
        <authorList>
            <person name="Anantharaman K."/>
            <person name="Brown C.T."/>
            <person name="Hug L.A."/>
            <person name="Sharon I."/>
            <person name="Castelle C.J."/>
            <person name="Probst A.J."/>
            <person name="Thomas B.C."/>
            <person name="Singh A."/>
            <person name="Wilkins M.J."/>
            <person name="Karaoz U."/>
            <person name="Brodie E.L."/>
            <person name="Williams K.H."/>
            <person name="Hubbard S.S."/>
            <person name="Banfield J.F."/>
        </authorList>
    </citation>
    <scope>NUCLEOTIDE SEQUENCE [LARGE SCALE GENOMIC DNA]</scope>
</reference>
<dbReference type="PANTHER" id="PTHR43197">
    <property type="entry name" value="UTP--GLUCOSE-1-PHOSPHATE URIDYLYLTRANSFERASE"/>
    <property type="match status" value="1"/>
</dbReference>
<feature type="domain" description="Nucleotidyl transferase" evidence="6">
    <location>
        <begin position="9"/>
        <end position="264"/>
    </location>
</feature>
<proteinExistence type="inferred from homology"/>
<dbReference type="PANTHER" id="PTHR43197:SF1">
    <property type="entry name" value="UTP--GLUCOSE-1-PHOSPHATE URIDYLYLTRANSFERASE"/>
    <property type="match status" value="1"/>
</dbReference>
<dbReference type="GO" id="GO:0006011">
    <property type="term" value="P:UDP-alpha-D-glucose metabolic process"/>
    <property type="evidence" value="ECO:0007669"/>
    <property type="project" value="InterPro"/>
</dbReference>
<dbReference type="InterPro" id="IPR005835">
    <property type="entry name" value="NTP_transferase_dom"/>
</dbReference>
<dbReference type="EMBL" id="MGDX01000029">
    <property type="protein sequence ID" value="OGL70508.1"/>
    <property type="molecule type" value="Genomic_DNA"/>
</dbReference>
<comment type="caution">
    <text evidence="7">The sequence shown here is derived from an EMBL/GenBank/DDBJ whole genome shotgun (WGS) entry which is preliminary data.</text>
</comment>
<evidence type="ECO:0000313" key="8">
    <source>
        <dbReference type="Proteomes" id="UP000177097"/>
    </source>
</evidence>
<dbReference type="InterPro" id="IPR029044">
    <property type="entry name" value="Nucleotide-diphossugar_trans"/>
</dbReference>
<dbReference type="GO" id="GO:0003983">
    <property type="term" value="F:UTP:glucose-1-phosphate uridylyltransferase activity"/>
    <property type="evidence" value="ECO:0007669"/>
    <property type="project" value="UniProtKB-EC"/>
</dbReference>
<evidence type="ECO:0000256" key="2">
    <source>
        <dbReference type="ARBA" id="ARBA00012415"/>
    </source>
</evidence>
<accession>A0A1F7TY26</accession>
<dbReference type="EC" id="2.7.7.9" evidence="2"/>
<evidence type="ECO:0000313" key="7">
    <source>
        <dbReference type="EMBL" id="OGL70508.1"/>
    </source>
</evidence>
<evidence type="ECO:0000256" key="3">
    <source>
        <dbReference type="ARBA" id="ARBA00022679"/>
    </source>
</evidence>
<dbReference type="InterPro" id="IPR005771">
    <property type="entry name" value="GalU_uridylyltTrfase_bac/arc"/>
</dbReference>
<dbReference type="Pfam" id="PF00483">
    <property type="entry name" value="NTP_transferase"/>
    <property type="match status" value="1"/>
</dbReference>
<name>A0A1F7TY26_9BACT</name>
<dbReference type="CDD" id="cd02541">
    <property type="entry name" value="UGPase_prokaryotic"/>
    <property type="match status" value="1"/>
</dbReference>
<comment type="similarity">
    <text evidence="1">Belongs to the UDPGP type 2 family.</text>
</comment>
<gene>
    <name evidence="7" type="ORF">A3C17_04025</name>
</gene>
<evidence type="ECO:0000256" key="5">
    <source>
        <dbReference type="ARBA" id="ARBA00048128"/>
    </source>
</evidence>
<comment type="catalytic activity">
    <reaction evidence="5">
        <text>alpha-D-glucose 1-phosphate + UTP + H(+) = UDP-alpha-D-glucose + diphosphate</text>
        <dbReference type="Rhea" id="RHEA:19889"/>
        <dbReference type="ChEBI" id="CHEBI:15378"/>
        <dbReference type="ChEBI" id="CHEBI:33019"/>
        <dbReference type="ChEBI" id="CHEBI:46398"/>
        <dbReference type="ChEBI" id="CHEBI:58601"/>
        <dbReference type="ChEBI" id="CHEBI:58885"/>
        <dbReference type="EC" id="2.7.7.9"/>
    </reaction>
</comment>
<evidence type="ECO:0000256" key="4">
    <source>
        <dbReference type="ARBA" id="ARBA00022695"/>
    </source>
</evidence>
<dbReference type="SUPFAM" id="SSF53448">
    <property type="entry name" value="Nucleotide-diphospho-sugar transferases"/>
    <property type="match status" value="1"/>
</dbReference>
<dbReference type="Proteomes" id="UP000177097">
    <property type="component" value="Unassembled WGS sequence"/>
</dbReference>
<keyword evidence="4" id="KW-0548">Nucleotidyltransferase</keyword>
<protein>
    <recommendedName>
        <fullName evidence="2">UTP--glucose-1-phosphate uridylyltransferase</fullName>
        <ecNumber evidence="2">2.7.7.9</ecNumber>
    </recommendedName>
</protein>
<sequence>MKHATVTKAVLPVAGLGTRFLPATKAQPKEMLPIIDKPIVQYMVEDMVRAGIKDIIFVTSNGKRALEDHFDRNFELEYRLEQKGMTKELEEIAEIGKLANFAFVRQPKPLGDGHAVLQALPFIDDDEAVMIMFADDLVVDIAPQLVAAYKAHQRPILSALEVPRESLSRYGIMSGTPAGDGLFEVNGWVEKPKPKDAPSNLAWPGPAILTPEILECLKTTAPGPDGEIRLANAYQQHFKNGGTMLASIITTPRFDCGNKLEYVKAQIHFGLQRKEFKKDLIAFMKTMVQ</sequence>
<dbReference type="Gene3D" id="3.90.550.10">
    <property type="entry name" value="Spore Coat Polysaccharide Biosynthesis Protein SpsA, Chain A"/>
    <property type="match status" value="1"/>
</dbReference>
<dbReference type="AlphaFoldDB" id="A0A1F7TY26"/>
<evidence type="ECO:0000256" key="1">
    <source>
        <dbReference type="ARBA" id="ARBA00006890"/>
    </source>
</evidence>